<evidence type="ECO:0000313" key="3">
    <source>
        <dbReference type="Proteomes" id="UP000076532"/>
    </source>
</evidence>
<dbReference type="AlphaFoldDB" id="A0A167W2H6"/>
<evidence type="ECO:0000313" key="2">
    <source>
        <dbReference type="EMBL" id="KZP05622.1"/>
    </source>
</evidence>
<name>A0A167W2H6_9AGAM</name>
<sequence length="245" mass="26651">MSRLDYRDIPGTDDYCDSLSRRRPTKKTVATSSSFPTRLRGQNLSRGEKVQRTPSIMGRIKPNASQTFTVGNSTAMNEYGGSGITDGARAPVFPQRLLGSAVRKRKFCGLETVGQENDGIADAHACGKSTKATRRGCGASVERRAYNVRADRQITSGSINRILDATVSSQAHLQPTDLITFPHRLKPSPSTLTVSSRCSTTISTINLPSMPNEMIPTVFDDALHINESYENLKNDCAGLDQSCHA</sequence>
<reference evidence="2 3" key="1">
    <citation type="journal article" date="2016" name="Mol. Biol. Evol.">
        <title>Comparative Genomics of Early-Diverging Mushroom-Forming Fungi Provides Insights into the Origins of Lignocellulose Decay Capabilities.</title>
        <authorList>
            <person name="Nagy L.G."/>
            <person name="Riley R."/>
            <person name="Tritt A."/>
            <person name="Adam C."/>
            <person name="Daum C."/>
            <person name="Floudas D."/>
            <person name="Sun H."/>
            <person name="Yadav J.S."/>
            <person name="Pangilinan J."/>
            <person name="Larsson K.H."/>
            <person name="Matsuura K."/>
            <person name="Barry K."/>
            <person name="Labutti K."/>
            <person name="Kuo R."/>
            <person name="Ohm R.A."/>
            <person name="Bhattacharya S.S."/>
            <person name="Shirouzu T."/>
            <person name="Yoshinaga Y."/>
            <person name="Martin F.M."/>
            <person name="Grigoriev I.V."/>
            <person name="Hibbett D.S."/>
        </authorList>
    </citation>
    <scope>NUCLEOTIDE SEQUENCE [LARGE SCALE GENOMIC DNA]</scope>
    <source>
        <strain evidence="2 3">CBS 109695</strain>
    </source>
</reference>
<proteinExistence type="predicted"/>
<gene>
    <name evidence="2" type="ORF">FIBSPDRAFT_903390</name>
</gene>
<feature type="compositionally biased region" description="Polar residues" evidence="1">
    <location>
        <begin position="28"/>
        <end position="45"/>
    </location>
</feature>
<feature type="region of interest" description="Disordered" evidence="1">
    <location>
        <begin position="1"/>
        <end position="52"/>
    </location>
</feature>
<dbReference type="EMBL" id="KV417828">
    <property type="protein sequence ID" value="KZP05622.1"/>
    <property type="molecule type" value="Genomic_DNA"/>
</dbReference>
<feature type="compositionally biased region" description="Basic and acidic residues" evidence="1">
    <location>
        <begin position="1"/>
        <end position="10"/>
    </location>
</feature>
<organism evidence="2 3">
    <name type="scientific">Athelia psychrophila</name>
    <dbReference type="NCBI Taxonomy" id="1759441"/>
    <lineage>
        <taxon>Eukaryota</taxon>
        <taxon>Fungi</taxon>
        <taxon>Dikarya</taxon>
        <taxon>Basidiomycota</taxon>
        <taxon>Agaricomycotina</taxon>
        <taxon>Agaricomycetes</taxon>
        <taxon>Agaricomycetidae</taxon>
        <taxon>Atheliales</taxon>
        <taxon>Atheliaceae</taxon>
        <taxon>Athelia</taxon>
    </lineage>
</organism>
<protein>
    <submittedName>
        <fullName evidence="2">Uncharacterized protein</fullName>
    </submittedName>
</protein>
<keyword evidence="3" id="KW-1185">Reference proteome</keyword>
<dbReference type="Proteomes" id="UP000076532">
    <property type="component" value="Unassembled WGS sequence"/>
</dbReference>
<evidence type="ECO:0000256" key="1">
    <source>
        <dbReference type="SAM" id="MobiDB-lite"/>
    </source>
</evidence>
<accession>A0A167W2H6</accession>